<dbReference type="Pfam" id="PF00005">
    <property type="entry name" value="ABC_tran"/>
    <property type="match status" value="1"/>
</dbReference>
<dbReference type="InterPro" id="IPR011527">
    <property type="entry name" value="ABC1_TM_dom"/>
</dbReference>
<evidence type="ECO:0000256" key="6">
    <source>
        <dbReference type="ARBA" id="ARBA00022989"/>
    </source>
</evidence>
<evidence type="ECO:0000256" key="5">
    <source>
        <dbReference type="ARBA" id="ARBA00022840"/>
    </source>
</evidence>
<dbReference type="AlphaFoldDB" id="A0A060T9S8"/>
<dbReference type="GO" id="GO:0015910">
    <property type="term" value="P:long-chain fatty acid import into peroxisome"/>
    <property type="evidence" value="ECO:0007669"/>
    <property type="project" value="TreeGrafter"/>
</dbReference>
<dbReference type="InterPro" id="IPR003593">
    <property type="entry name" value="AAA+_ATPase"/>
</dbReference>
<dbReference type="PhylomeDB" id="A0A060T9S8"/>
<evidence type="ECO:0000259" key="10">
    <source>
        <dbReference type="PROSITE" id="PS50929"/>
    </source>
</evidence>
<feature type="domain" description="ABC transmembrane type-1" evidence="10">
    <location>
        <begin position="97"/>
        <end position="329"/>
    </location>
</feature>
<dbReference type="PROSITE" id="PS50929">
    <property type="entry name" value="ABC_TM1F"/>
    <property type="match status" value="1"/>
</dbReference>
<comment type="similarity">
    <text evidence="1">Belongs to the ABC transporter superfamily. ABCD family. Peroxisomal fatty acyl CoA transporter (TC 3.A.1.203) subfamily.</text>
</comment>
<keyword evidence="3 8" id="KW-0812">Transmembrane</keyword>
<evidence type="ECO:0000256" key="2">
    <source>
        <dbReference type="ARBA" id="ARBA00022448"/>
    </source>
</evidence>
<sequence>MAPVLSTVAGFYLNHRKAVSRSVYIALFASLINRARISIDEQRSSSKTSRQIRGSTSSNKVAVDKVFVHRLFKLLKIVFPGGYKCKEFWLLCTHSGFLVLRTLLSLYVAKLDGQLVSALVRGKGKEFLMGILWWMIVAIPATFTNSMLQYLQGNLALRYRTRLTDHILKQYLPDSDNPVYYSIHNLDDRIKNADQLITADVAKFATSLASLYSNLAKPTLDMVLYSWQLSRNIGSEGLFVIGTLIQMSAYVLRILTPPFGKYVAEEAQLEGDYRYQHSRLIEYAEEVALYNGHDVERAGLDRSYFTLIKHVNRILRRRLYHGFLEDFIIKYFWGALGLVLCSVPVFFRIPGVTGGGNGDRTQSFVTNRRLLLSSSDAFGRIMFSYKEVAQLAGYTARVNSLLEVMKDVSNMKYDKLLVSSSEDAAAMNATALKGEGETCIGNEIKFEGVPIVSPNGDVLIRALSFEVKQGDHLLIVGPNGSGKSSLFRILGGLWPAHGGKLTRPASQDIFYIPQRPYLSRGTLRQQVIYPRTEKENTVSDDELREILKIVKVDDIVDAVGGWDAEREWKEDLSMGVQQRIAMARLFYHSPKFAILDECTSSVSLEIERIMYTHARSLGTSLLTVSHRPSLWKYHNLILQFDGSGGYVFTDLDAEARLKLEEEKLRLDLSLRSVPDMEERLQALKKLVAVK</sequence>
<dbReference type="GO" id="GO:0005324">
    <property type="term" value="F:long-chain fatty acid transmembrane transporter activity"/>
    <property type="evidence" value="ECO:0007669"/>
    <property type="project" value="TreeGrafter"/>
</dbReference>
<dbReference type="GO" id="GO:0140359">
    <property type="term" value="F:ABC-type transporter activity"/>
    <property type="evidence" value="ECO:0007669"/>
    <property type="project" value="InterPro"/>
</dbReference>
<dbReference type="PANTHER" id="PTHR11384">
    <property type="entry name" value="ATP-BINDING CASSETTE, SUB-FAMILY D MEMBER"/>
    <property type="match status" value="1"/>
</dbReference>
<dbReference type="InterPro" id="IPR003439">
    <property type="entry name" value="ABC_transporter-like_ATP-bd"/>
</dbReference>
<dbReference type="SUPFAM" id="SSF52540">
    <property type="entry name" value="P-loop containing nucleoside triphosphate hydrolases"/>
    <property type="match status" value="1"/>
</dbReference>
<evidence type="ECO:0000313" key="11">
    <source>
        <dbReference type="EMBL" id="CDP35637.1"/>
    </source>
</evidence>
<dbReference type="SUPFAM" id="SSF90123">
    <property type="entry name" value="ABC transporter transmembrane region"/>
    <property type="match status" value="1"/>
</dbReference>
<reference evidence="11" key="1">
    <citation type="submission" date="2014-02" db="EMBL/GenBank/DDBJ databases">
        <authorList>
            <person name="Genoscope - CEA"/>
        </authorList>
    </citation>
    <scope>NUCLEOTIDE SEQUENCE</scope>
    <source>
        <strain evidence="11">LS3</strain>
    </source>
</reference>
<keyword evidence="5" id="KW-0067">ATP-binding</keyword>
<evidence type="ECO:0000256" key="8">
    <source>
        <dbReference type="SAM" id="Phobius"/>
    </source>
</evidence>
<reference evidence="11" key="2">
    <citation type="submission" date="2014-06" db="EMBL/GenBank/DDBJ databases">
        <title>The complete genome of Blastobotrys (Arxula) adeninivorans LS3 - a yeast of biotechnological interest.</title>
        <authorList>
            <person name="Kunze G."/>
            <person name="Gaillardin C."/>
            <person name="Czernicka M."/>
            <person name="Durrens P."/>
            <person name="Martin T."/>
            <person name="Boer E."/>
            <person name="Gabaldon T."/>
            <person name="Cruz J."/>
            <person name="Talla E."/>
            <person name="Marck C."/>
            <person name="Goffeau A."/>
            <person name="Barbe V."/>
            <person name="Baret P."/>
            <person name="Baronian K."/>
            <person name="Beier S."/>
            <person name="Bleykasten C."/>
            <person name="Bode R."/>
            <person name="Casaregola S."/>
            <person name="Despons L."/>
            <person name="Fairhead C."/>
            <person name="Giersberg M."/>
            <person name="Gierski P."/>
            <person name="Hahnel U."/>
            <person name="Hartmann A."/>
            <person name="Jankowska D."/>
            <person name="Jubin C."/>
            <person name="Jung P."/>
            <person name="Lafontaine I."/>
            <person name="Leh-Louis V."/>
            <person name="Lemaire M."/>
            <person name="Marcet-Houben M."/>
            <person name="Mascher M."/>
            <person name="Morel G."/>
            <person name="Richard G.-F."/>
            <person name="Riechen J."/>
            <person name="Sacerdot C."/>
            <person name="Sarkar A."/>
            <person name="Savel G."/>
            <person name="Schacherer J."/>
            <person name="Sherman D."/>
            <person name="Straub M.-L."/>
            <person name="Stein N."/>
            <person name="Thierry A."/>
            <person name="Trautwein-Schult A."/>
            <person name="Westhof E."/>
            <person name="Worch S."/>
            <person name="Dujon B."/>
            <person name="Souciet J.-L."/>
            <person name="Wincker P."/>
            <person name="Scholz U."/>
            <person name="Neuveglise N."/>
        </authorList>
    </citation>
    <scope>NUCLEOTIDE SEQUENCE</scope>
    <source>
        <strain evidence="11">LS3</strain>
    </source>
</reference>
<name>A0A060T9S8_BLAAD</name>
<keyword evidence="7 8" id="KW-0472">Membrane</keyword>
<dbReference type="Gene3D" id="1.20.1560.10">
    <property type="entry name" value="ABC transporter type 1, transmembrane domain"/>
    <property type="match status" value="1"/>
</dbReference>
<dbReference type="Gene3D" id="3.40.50.300">
    <property type="entry name" value="P-loop containing nucleotide triphosphate hydrolases"/>
    <property type="match status" value="1"/>
</dbReference>
<keyword evidence="2" id="KW-0813">Transport</keyword>
<dbReference type="GO" id="GO:0006635">
    <property type="term" value="P:fatty acid beta-oxidation"/>
    <property type="evidence" value="ECO:0007669"/>
    <property type="project" value="TreeGrafter"/>
</dbReference>
<dbReference type="GO" id="GO:0005778">
    <property type="term" value="C:peroxisomal membrane"/>
    <property type="evidence" value="ECO:0007669"/>
    <property type="project" value="TreeGrafter"/>
</dbReference>
<dbReference type="CDD" id="cd03223">
    <property type="entry name" value="ABCD_peroxisomal_ALDP"/>
    <property type="match status" value="1"/>
</dbReference>
<dbReference type="InterPro" id="IPR027417">
    <property type="entry name" value="P-loop_NTPase"/>
</dbReference>
<protein>
    <submittedName>
        <fullName evidence="11">ARAD1C40040p</fullName>
    </submittedName>
</protein>
<dbReference type="Pfam" id="PF06472">
    <property type="entry name" value="ABC_membrane_2"/>
    <property type="match status" value="1"/>
</dbReference>
<feature type="transmembrane region" description="Helical" evidence="8">
    <location>
        <begin position="327"/>
        <end position="347"/>
    </location>
</feature>
<dbReference type="SMART" id="SM00382">
    <property type="entry name" value="AAA"/>
    <property type="match status" value="1"/>
</dbReference>
<dbReference type="GO" id="GO:0042760">
    <property type="term" value="P:very long-chain fatty acid catabolic process"/>
    <property type="evidence" value="ECO:0007669"/>
    <property type="project" value="TreeGrafter"/>
</dbReference>
<accession>A0A060T9S8</accession>
<evidence type="ECO:0000256" key="7">
    <source>
        <dbReference type="ARBA" id="ARBA00023136"/>
    </source>
</evidence>
<dbReference type="InterPro" id="IPR050835">
    <property type="entry name" value="ABC_transporter_sub-D"/>
</dbReference>
<proteinExistence type="inferred from homology"/>
<evidence type="ECO:0000256" key="3">
    <source>
        <dbReference type="ARBA" id="ARBA00022692"/>
    </source>
</evidence>
<keyword evidence="6 8" id="KW-1133">Transmembrane helix</keyword>
<evidence type="ECO:0000256" key="4">
    <source>
        <dbReference type="ARBA" id="ARBA00022741"/>
    </source>
</evidence>
<feature type="transmembrane region" description="Helical" evidence="8">
    <location>
        <begin position="127"/>
        <end position="148"/>
    </location>
</feature>
<evidence type="ECO:0000259" key="9">
    <source>
        <dbReference type="PROSITE" id="PS50893"/>
    </source>
</evidence>
<evidence type="ECO:0000256" key="1">
    <source>
        <dbReference type="ARBA" id="ARBA00008575"/>
    </source>
</evidence>
<dbReference type="GO" id="GO:0005524">
    <property type="term" value="F:ATP binding"/>
    <property type="evidence" value="ECO:0007669"/>
    <property type="project" value="UniProtKB-KW"/>
</dbReference>
<dbReference type="EMBL" id="HG937693">
    <property type="protein sequence ID" value="CDP35637.1"/>
    <property type="molecule type" value="Genomic_DNA"/>
</dbReference>
<dbReference type="PANTHER" id="PTHR11384:SF69">
    <property type="entry name" value="PEROXISOMAL LONG-CHAIN FATTY ACID IMPORT PROTEIN 1"/>
    <property type="match status" value="1"/>
</dbReference>
<dbReference type="PROSITE" id="PS50893">
    <property type="entry name" value="ABC_TRANSPORTER_2"/>
    <property type="match status" value="1"/>
</dbReference>
<gene>
    <name evidence="11" type="ORF">GNLVRS02_ARAD1C40040g</name>
</gene>
<dbReference type="InterPro" id="IPR036640">
    <property type="entry name" value="ABC1_TM_sf"/>
</dbReference>
<organism evidence="11">
    <name type="scientific">Blastobotrys adeninivorans</name>
    <name type="common">Yeast</name>
    <name type="synonym">Arxula adeninivorans</name>
    <dbReference type="NCBI Taxonomy" id="409370"/>
    <lineage>
        <taxon>Eukaryota</taxon>
        <taxon>Fungi</taxon>
        <taxon>Dikarya</taxon>
        <taxon>Ascomycota</taxon>
        <taxon>Saccharomycotina</taxon>
        <taxon>Dipodascomycetes</taxon>
        <taxon>Dipodascales</taxon>
        <taxon>Trichomonascaceae</taxon>
        <taxon>Blastobotrys</taxon>
    </lineage>
</organism>
<dbReference type="GO" id="GO:0016887">
    <property type="term" value="F:ATP hydrolysis activity"/>
    <property type="evidence" value="ECO:0007669"/>
    <property type="project" value="InterPro"/>
</dbReference>
<dbReference type="GO" id="GO:0007031">
    <property type="term" value="P:peroxisome organization"/>
    <property type="evidence" value="ECO:0007669"/>
    <property type="project" value="TreeGrafter"/>
</dbReference>
<keyword evidence="4" id="KW-0547">Nucleotide-binding</keyword>
<feature type="domain" description="ABC transporter" evidence="9">
    <location>
        <begin position="444"/>
        <end position="668"/>
    </location>
</feature>